<dbReference type="Proteomes" id="UP000053144">
    <property type="component" value="Chromosome 11"/>
</dbReference>
<sequence>MVFHAQALQKTLKHRASDAQAPQKGTPGVTVVFSAQASQMTPKLRATGAQAPNKGRPSGERHSSTLKPPKRAPKLRAHLPSSKTLKHRASDAQAPQKGTPGVTVVFSAQASQMTPKLRATGAQAPNKGRPSGRPDGEQLFLALKPKKGAHKLRASDAQAPKRGAQAVSDTLLRLRLQKGHPSFEHSSLLRPNLGHPGELARGVVLSAPARVPRRETLLEDWHSASLKGRSGVNARLLR</sequence>
<feature type="compositionally biased region" description="Basic residues" evidence="1">
    <location>
        <begin position="68"/>
        <end position="77"/>
    </location>
</feature>
<evidence type="ECO:0000313" key="2">
    <source>
        <dbReference type="EMBL" id="KOM57655.1"/>
    </source>
</evidence>
<evidence type="ECO:0000256" key="1">
    <source>
        <dbReference type="SAM" id="MobiDB-lite"/>
    </source>
</evidence>
<dbReference type="Gramene" id="KOM57655">
    <property type="protein sequence ID" value="KOM57655"/>
    <property type="gene ID" value="LR48_Vigan11g068800"/>
</dbReference>
<feature type="region of interest" description="Disordered" evidence="1">
    <location>
        <begin position="112"/>
        <end position="135"/>
    </location>
</feature>
<evidence type="ECO:0000313" key="3">
    <source>
        <dbReference type="Proteomes" id="UP000053144"/>
    </source>
</evidence>
<organism evidence="2 3">
    <name type="scientific">Phaseolus angularis</name>
    <name type="common">Azuki bean</name>
    <name type="synonym">Vigna angularis</name>
    <dbReference type="NCBI Taxonomy" id="3914"/>
    <lineage>
        <taxon>Eukaryota</taxon>
        <taxon>Viridiplantae</taxon>
        <taxon>Streptophyta</taxon>
        <taxon>Embryophyta</taxon>
        <taxon>Tracheophyta</taxon>
        <taxon>Spermatophyta</taxon>
        <taxon>Magnoliopsida</taxon>
        <taxon>eudicotyledons</taxon>
        <taxon>Gunneridae</taxon>
        <taxon>Pentapetalae</taxon>
        <taxon>rosids</taxon>
        <taxon>fabids</taxon>
        <taxon>Fabales</taxon>
        <taxon>Fabaceae</taxon>
        <taxon>Papilionoideae</taxon>
        <taxon>50 kb inversion clade</taxon>
        <taxon>NPAAA clade</taxon>
        <taxon>indigoferoid/millettioid clade</taxon>
        <taxon>Phaseoleae</taxon>
        <taxon>Vigna</taxon>
    </lineage>
</organism>
<reference evidence="3" key="1">
    <citation type="journal article" date="2015" name="Proc. Natl. Acad. Sci. U.S.A.">
        <title>Genome sequencing of adzuki bean (Vigna angularis) provides insight into high starch and low fat accumulation and domestication.</title>
        <authorList>
            <person name="Yang K."/>
            <person name="Tian Z."/>
            <person name="Chen C."/>
            <person name="Luo L."/>
            <person name="Zhao B."/>
            <person name="Wang Z."/>
            <person name="Yu L."/>
            <person name="Li Y."/>
            <person name="Sun Y."/>
            <person name="Li W."/>
            <person name="Chen Y."/>
            <person name="Li Y."/>
            <person name="Zhang Y."/>
            <person name="Ai D."/>
            <person name="Zhao J."/>
            <person name="Shang C."/>
            <person name="Ma Y."/>
            <person name="Wu B."/>
            <person name="Wang M."/>
            <person name="Gao L."/>
            <person name="Sun D."/>
            <person name="Zhang P."/>
            <person name="Guo F."/>
            <person name="Wang W."/>
            <person name="Li Y."/>
            <person name="Wang J."/>
            <person name="Varshney R.K."/>
            <person name="Wang J."/>
            <person name="Ling H.Q."/>
            <person name="Wan P."/>
        </authorList>
    </citation>
    <scope>NUCLEOTIDE SEQUENCE</scope>
    <source>
        <strain evidence="3">cv. Jingnong 6</strain>
    </source>
</reference>
<proteinExistence type="predicted"/>
<accession>A0A0L9VRF7</accession>
<feature type="region of interest" description="Disordered" evidence="1">
    <location>
        <begin position="1"/>
        <end position="99"/>
    </location>
</feature>
<dbReference type="EMBL" id="CM003381">
    <property type="protein sequence ID" value="KOM57655.1"/>
    <property type="molecule type" value="Genomic_DNA"/>
</dbReference>
<protein>
    <submittedName>
        <fullName evidence="2">Uncharacterized protein</fullName>
    </submittedName>
</protein>
<name>A0A0L9VRF7_PHAAN</name>
<dbReference type="AlphaFoldDB" id="A0A0L9VRF7"/>
<gene>
    <name evidence="2" type="ORF">LR48_Vigan11g068800</name>
</gene>